<dbReference type="OrthoDB" id="187395at2"/>
<reference evidence="9 10" key="1">
    <citation type="submission" date="2018-10" db="EMBL/GenBank/DDBJ databases">
        <title>Oceanobacillus sp. YLB-02 draft genome.</title>
        <authorList>
            <person name="Yu L."/>
        </authorList>
    </citation>
    <scope>NUCLEOTIDE SEQUENCE [LARGE SCALE GENOMIC DNA]</scope>
    <source>
        <strain evidence="9 10">YLB-02</strain>
    </source>
</reference>
<comment type="caution">
    <text evidence="9">The sequence shown here is derived from an EMBL/GenBank/DDBJ whole genome shotgun (WGS) entry which is preliminary data.</text>
</comment>
<evidence type="ECO:0000256" key="4">
    <source>
        <dbReference type="ARBA" id="ARBA00022692"/>
    </source>
</evidence>
<evidence type="ECO:0000259" key="8">
    <source>
        <dbReference type="PROSITE" id="PS50928"/>
    </source>
</evidence>
<evidence type="ECO:0000256" key="2">
    <source>
        <dbReference type="ARBA" id="ARBA00022448"/>
    </source>
</evidence>
<gene>
    <name evidence="9" type="ORF">D8M04_18080</name>
</gene>
<evidence type="ECO:0000313" key="9">
    <source>
        <dbReference type="EMBL" id="RLL41148.1"/>
    </source>
</evidence>
<keyword evidence="10" id="KW-1185">Reference proteome</keyword>
<dbReference type="AlphaFoldDB" id="A0A498D2P0"/>
<evidence type="ECO:0000256" key="6">
    <source>
        <dbReference type="ARBA" id="ARBA00023136"/>
    </source>
</evidence>
<dbReference type="Pfam" id="PF00528">
    <property type="entry name" value="BPD_transp_1"/>
    <property type="match status" value="1"/>
</dbReference>
<comment type="similarity">
    <text evidence="7">Belongs to the binding-protein-dependent transport system permease family.</text>
</comment>
<evidence type="ECO:0000313" key="10">
    <source>
        <dbReference type="Proteomes" id="UP000270219"/>
    </source>
</evidence>
<evidence type="ECO:0000256" key="5">
    <source>
        <dbReference type="ARBA" id="ARBA00022989"/>
    </source>
</evidence>
<dbReference type="Proteomes" id="UP000270219">
    <property type="component" value="Unassembled WGS sequence"/>
</dbReference>
<dbReference type="PROSITE" id="PS50928">
    <property type="entry name" value="ABC_TM1"/>
    <property type="match status" value="1"/>
</dbReference>
<keyword evidence="4 7" id="KW-0812">Transmembrane</keyword>
<feature type="transmembrane region" description="Helical" evidence="7">
    <location>
        <begin position="69"/>
        <end position="91"/>
    </location>
</feature>
<dbReference type="CDD" id="cd06261">
    <property type="entry name" value="TM_PBP2"/>
    <property type="match status" value="1"/>
</dbReference>
<comment type="subcellular location">
    <subcellularLocation>
        <location evidence="1 7">Cell membrane</location>
        <topology evidence="1 7">Multi-pass membrane protein</topology>
    </subcellularLocation>
</comment>
<accession>A0A498D2P0</accession>
<dbReference type="Gene3D" id="1.10.3720.10">
    <property type="entry name" value="MetI-like"/>
    <property type="match status" value="1"/>
</dbReference>
<feature type="transmembrane region" description="Helical" evidence="7">
    <location>
        <begin position="98"/>
        <end position="121"/>
    </location>
</feature>
<name>A0A498D2P0_9BACI</name>
<keyword evidence="3" id="KW-1003">Cell membrane</keyword>
<feature type="transmembrane region" description="Helical" evidence="7">
    <location>
        <begin position="181"/>
        <end position="202"/>
    </location>
</feature>
<dbReference type="EMBL" id="RCHR01000009">
    <property type="protein sequence ID" value="RLL41148.1"/>
    <property type="molecule type" value="Genomic_DNA"/>
</dbReference>
<dbReference type="PANTHER" id="PTHR43744">
    <property type="entry name" value="ABC TRANSPORTER PERMEASE PROTEIN MG189-RELATED-RELATED"/>
    <property type="match status" value="1"/>
</dbReference>
<keyword evidence="5 7" id="KW-1133">Transmembrane helix</keyword>
<keyword evidence="2 7" id="KW-0813">Transport</keyword>
<dbReference type="PANTHER" id="PTHR43744:SF12">
    <property type="entry name" value="ABC TRANSPORTER PERMEASE PROTEIN MG189-RELATED"/>
    <property type="match status" value="1"/>
</dbReference>
<organism evidence="9 10">
    <name type="scientific">Oceanobacillus piezotolerans</name>
    <dbReference type="NCBI Taxonomy" id="2448030"/>
    <lineage>
        <taxon>Bacteria</taxon>
        <taxon>Bacillati</taxon>
        <taxon>Bacillota</taxon>
        <taxon>Bacilli</taxon>
        <taxon>Bacillales</taxon>
        <taxon>Bacillaceae</taxon>
        <taxon>Oceanobacillus</taxon>
    </lineage>
</organism>
<feature type="domain" description="ABC transmembrane type-1" evidence="8">
    <location>
        <begin position="65"/>
        <end position="256"/>
    </location>
</feature>
<feature type="transmembrane region" description="Helical" evidence="7">
    <location>
        <begin position="7"/>
        <end position="30"/>
    </location>
</feature>
<dbReference type="RefSeq" id="WP_121524810.1">
    <property type="nucleotide sequence ID" value="NZ_RCHR01000009.1"/>
</dbReference>
<dbReference type="GO" id="GO:0005886">
    <property type="term" value="C:plasma membrane"/>
    <property type="evidence" value="ECO:0007669"/>
    <property type="project" value="UniProtKB-SubCell"/>
</dbReference>
<evidence type="ECO:0000256" key="1">
    <source>
        <dbReference type="ARBA" id="ARBA00004651"/>
    </source>
</evidence>
<dbReference type="InterPro" id="IPR035906">
    <property type="entry name" value="MetI-like_sf"/>
</dbReference>
<keyword evidence="6 7" id="KW-0472">Membrane</keyword>
<sequence length="271" mass="30107">MTSRLVKFILVAVFGLIIIIPVTMVVLTTVKTSEDFYMNPIGIPNSFTMQNMIQLFIGNHIHLNLLNSLIVTISTVFLCLLVASFISYVIMRLKGWRSLLLFGLFILGMFLPAQVNMIPLYGVVNALGLNNSLFGLILISTTSFMSVVVFIVAGFMKTIPKSLIEASVVDGASEWQIYRKVVMPLSAPSIATAAIFVSVMVWNDLLYPLLFIVSPEKKTLPLALLDFQGEYFTNYPMIFSGVIIASIPMIIVYLFMQRYFMEGITAGSNKG</sequence>
<feature type="transmembrane region" description="Helical" evidence="7">
    <location>
        <begin position="235"/>
        <end position="256"/>
    </location>
</feature>
<feature type="transmembrane region" description="Helical" evidence="7">
    <location>
        <begin position="133"/>
        <end position="155"/>
    </location>
</feature>
<dbReference type="GO" id="GO:0055085">
    <property type="term" value="P:transmembrane transport"/>
    <property type="evidence" value="ECO:0007669"/>
    <property type="project" value="InterPro"/>
</dbReference>
<evidence type="ECO:0000256" key="7">
    <source>
        <dbReference type="RuleBase" id="RU363032"/>
    </source>
</evidence>
<evidence type="ECO:0000256" key="3">
    <source>
        <dbReference type="ARBA" id="ARBA00022475"/>
    </source>
</evidence>
<dbReference type="InterPro" id="IPR000515">
    <property type="entry name" value="MetI-like"/>
</dbReference>
<dbReference type="SUPFAM" id="SSF161098">
    <property type="entry name" value="MetI-like"/>
    <property type="match status" value="1"/>
</dbReference>
<protein>
    <submittedName>
        <fullName evidence="9">Carbohydrate ABC transporter permease</fullName>
    </submittedName>
</protein>
<proteinExistence type="inferred from homology"/>